<dbReference type="InterPro" id="IPR001497">
    <property type="entry name" value="MethylDNA_cys_MeTrfase_AS"/>
</dbReference>
<comment type="catalytic activity">
    <reaction evidence="6">
        <text>a 6-O-methyl-2'-deoxyguanosine in DNA + L-cysteinyl-[protein] = S-methyl-L-cysteinyl-[protein] + a 2'-deoxyguanosine in DNA</text>
        <dbReference type="Rhea" id="RHEA:24000"/>
        <dbReference type="Rhea" id="RHEA-COMP:10131"/>
        <dbReference type="Rhea" id="RHEA-COMP:10132"/>
        <dbReference type="Rhea" id="RHEA-COMP:11367"/>
        <dbReference type="Rhea" id="RHEA-COMP:11368"/>
        <dbReference type="ChEBI" id="CHEBI:29950"/>
        <dbReference type="ChEBI" id="CHEBI:82612"/>
        <dbReference type="ChEBI" id="CHEBI:85445"/>
        <dbReference type="ChEBI" id="CHEBI:85448"/>
        <dbReference type="EC" id="2.1.1.63"/>
    </reaction>
</comment>
<dbReference type="PANTHER" id="PTHR10815">
    <property type="entry name" value="METHYLATED-DNA--PROTEIN-CYSTEINE METHYLTRANSFERASE"/>
    <property type="match status" value="1"/>
</dbReference>
<keyword evidence="5" id="KW-0234">DNA repair</keyword>
<comment type="caution">
    <text evidence="8">The sequence shown here is derived from an EMBL/GenBank/DDBJ whole genome shotgun (WGS) entry which is preliminary data.</text>
</comment>
<evidence type="ECO:0000256" key="3">
    <source>
        <dbReference type="ARBA" id="ARBA00022679"/>
    </source>
</evidence>
<dbReference type="InterPro" id="IPR036631">
    <property type="entry name" value="MGMT_N_sf"/>
</dbReference>
<evidence type="ECO:0000256" key="2">
    <source>
        <dbReference type="ARBA" id="ARBA00022603"/>
    </source>
</evidence>
<evidence type="ECO:0000313" key="9">
    <source>
        <dbReference type="Proteomes" id="UP001501183"/>
    </source>
</evidence>
<evidence type="ECO:0000256" key="5">
    <source>
        <dbReference type="ARBA" id="ARBA00023204"/>
    </source>
</evidence>
<dbReference type="Pfam" id="PF01035">
    <property type="entry name" value="DNA_binding_1"/>
    <property type="match status" value="1"/>
</dbReference>
<dbReference type="Proteomes" id="UP001501183">
    <property type="component" value="Unassembled WGS sequence"/>
</dbReference>
<gene>
    <name evidence="8" type="ORF">GCM10023094_41200</name>
</gene>
<dbReference type="SUPFAM" id="SSF53155">
    <property type="entry name" value="Methylated DNA-protein cysteine methyltransferase domain"/>
    <property type="match status" value="1"/>
</dbReference>
<name>A0ABP8PDH4_9NOCA</name>
<dbReference type="RefSeq" id="WP_345349495.1">
    <property type="nucleotide sequence ID" value="NZ_BAABFB010000063.1"/>
</dbReference>
<dbReference type="PROSITE" id="PS00374">
    <property type="entry name" value="MGMT"/>
    <property type="match status" value="1"/>
</dbReference>
<feature type="domain" description="Methylated-DNA-[protein]-cysteine S-methyltransferase DNA binding" evidence="7">
    <location>
        <begin position="88"/>
        <end position="169"/>
    </location>
</feature>
<dbReference type="InterPro" id="IPR014048">
    <property type="entry name" value="MethylDNA_cys_MeTrfase_DNA-bd"/>
</dbReference>
<keyword evidence="3" id="KW-0808">Transferase</keyword>
<evidence type="ECO:0000256" key="4">
    <source>
        <dbReference type="ARBA" id="ARBA00022763"/>
    </source>
</evidence>
<dbReference type="PANTHER" id="PTHR10815:SF5">
    <property type="entry name" value="METHYLATED-DNA--PROTEIN-CYSTEINE METHYLTRANSFERASE"/>
    <property type="match status" value="1"/>
</dbReference>
<evidence type="ECO:0000259" key="7">
    <source>
        <dbReference type="Pfam" id="PF01035"/>
    </source>
</evidence>
<organism evidence="8 9">
    <name type="scientific">Rhodococcus olei</name>
    <dbReference type="NCBI Taxonomy" id="2161675"/>
    <lineage>
        <taxon>Bacteria</taxon>
        <taxon>Bacillati</taxon>
        <taxon>Actinomycetota</taxon>
        <taxon>Actinomycetes</taxon>
        <taxon>Mycobacteriales</taxon>
        <taxon>Nocardiaceae</taxon>
        <taxon>Rhodococcus</taxon>
    </lineage>
</organism>
<keyword evidence="4" id="KW-0227">DNA damage</keyword>
<keyword evidence="9" id="KW-1185">Reference proteome</keyword>
<evidence type="ECO:0000256" key="1">
    <source>
        <dbReference type="ARBA" id="ARBA00001286"/>
    </source>
</evidence>
<dbReference type="EMBL" id="BAABFB010000063">
    <property type="protein sequence ID" value="GAA4485802.1"/>
    <property type="molecule type" value="Genomic_DNA"/>
</dbReference>
<reference evidence="9" key="1">
    <citation type="journal article" date="2019" name="Int. J. Syst. Evol. Microbiol.">
        <title>The Global Catalogue of Microorganisms (GCM) 10K type strain sequencing project: providing services to taxonomists for standard genome sequencing and annotation.</title>
        <authorList>
            <consortium name="The Broad Institute Genomics Platform"/>
            <consortium name="The Broad Institute Genome Sequencing Center for Infectious Disease"/>
            <person name="Wu L."/>
            <person name="Ma J."/>
        </authorList>
    </citation>
    <scope>NUCLEOTIDE SEQUENCE [LARGE SCALE GENOMIC DNA]</scope>
    <source>
        <strain evidence="9">JCM 32206</strain>
    </source>
</reference>
<dbReference type="CDD" id="cd06445">
    <property type="entry name" value="ATase"/>
    <property type="match status" value="1"/>
</dbReference>
<evidence type="ECO:0000313" key="8">
    <source>
        <dbReference type="EMBL" id="GAA4485802.1"/>
    </source>
</evidence>
<dbReference type="InterPro" id="IPR036217">
    <property type="entry name" value="MethylDNA_cys_MeTrfase_DNAb"/>
</dbReference>
<accession>A0ABP8PDH4</accession>
<dbReference type="NCBIfam" id="TIGR00589">
    <property type="entry name" value="ogt"/>
    <property type="match status" value="1"/>
</dbReference>
<keyword evidence="2" id="KW-0489">Methyltransferase</keyword>
<proteinExistence type="predicted"/>
<dbReference type="SUPFAM" id="SSF46767">
    <property type="entry name" value="Methylated DNA-protein cysteine methyltransferase, C-terminal domain"/>
    <property type="match status" value="1"/>
</dbReference>
<evidence type="ECO:0000256" key="6">
    <source>
        <dbReference type="ARBA" id="ARBA00049348"/>
    </source>
</evidence>
<dbReference type="Gene3D" id="1.10.10.10">
    <property type="entry name" value="Winged helix-like DNA-binding domain superfamily/Winged helix DNA-binding domain"/>
    <property type="match status" value="1"/>
</dbReference>
<protein>
    <submittedName>
        <fullName evidence="8">Methylated-DNA--[protein]-cysteine S-methyltransferase</fullName>
    </submittedName>
</protein>
<sequence length="179" mass="18490">MTTPYFALFDTVLGRCGVIWGGNGIVGFQLPERTEGGTRERVRKCFPDARERPAGAGERAVTDRVAALLAGAPDDLADVALDLTAVGDFDRRVYAVTRTIGPGHTLTYGEVAAAVGSPGAAQAVGQALGRNPIPILVPCHRVLAAHGAVGGFSAAGGAVTKRALLKAEHTPGFDDPTLF</sequence>
<dbReference type="InterPro" id="IPR036388">
    <property type="entry name" value="WH-like_DNA-bd_sf"/>
</dbReference>
<comment type="catalytic activity">
    <reaction evidence="1">
        <text>a 4-O-methyl-thymidine in DNA + L-cysteinyl-[protein] = a thymidine in DNA + S-methyl-L-cysteinyl-[protein]</text>
        <dbReference type="Rhea" id="RHEA:53428"/>
        <dbReference type="Rhea" id="RHEA-COMP:10131"/>
        <dbReference type="Rhea" id="RHEA-COMP:10132"/>
        <dbReference type="Rhea" id="RHEA-COMP:13555"/>
        <dbReference type="Rhea" id="RHEA-COMP:13556"/>
        <dbReference type="ChEBI" id="CHEBI:29950"/>
        <dbReference type="ChEBI" id="CHEBI:82612"/>
        <dbReference type="ChEBI" id="CHEBI:137386"/>
        <dbReference type="ChEBI" id="CHEBI:137387"/>
        <dbReference type="EC" id="2.1.1.63"/>
    </reaction>
</comment>